<dbReference type="Proteomes" id="UP000247838">
    <property type="component" value="Unassembled WGS sequence"/>
</dbReference>
<keyword evidence="3" id="KW-1185">Reference proteome</keyword>
<evidence type="ECO:0000313" key="1">
    <source>
        <dbReference type="EMBL" id="AJA44794.1"/>
    </source>
</evidence>
<dbReference type="STRING" id="1267021.FPB0191_00968"/>
<gene>
    <name evidence="2" type="ORF">DKK76_04785</name>
    <name evidence="1" type="ORF">FPB0191_00968</name>
</gene>
<dbReference type="OrthoDB" id="5986966at2"/>
<dbReference type="Proteomes" id="UP000030901">
    <property type="component" value="Chromosome"/>
</dbReference>
<dbReference type="EMBL" id="CP009056">
    <property type="protein sequence ID" value="AJA44794.1"/>
    <property type="molecule type" value="Genomic_DNA"/>
</dbReference>
<evidence type="ECO:0000313" key="3">
    <source>
        <dbReference type="Proteomes" id="UP000030901"/>
    </source>
</evidence>
<reference evidence="1 3" key="1">
    <citation type="journal article" date="2014" name="Appl. Environ. Microbiol.">
        <title>Gut symbionts from distinct hosts exhibit genotoxic activity via divergent colibactin biosynthetic pathways.</title>
        <authorList>
            <person name="Engel P."/>
            <person name="Vizcaino M.I."/>
            <person name="Crawford J.M."/>
        </authorList>
    </citation>
    <scope>NUCLEOTIDE SEQUENCE [LARGE SCALE GENOMIC DNA]</scope>
    <source>
        <strain evidence="1 3">PEB0191</strain>
    </source>
</reference>
<protein>
    <submittedName>
        <fullName evidence="1">Prophage CP4-57 regulatory protein (AlpA)</fullName>
    </submittedName>
</protein>
<reference evidence="2 4" key="2">
    <citation type="submission" date="2018-05" db="EMBL/GenBank/DDBJ databases">
        <title>Reference genomes for bee gut microbiota database.</title>
        <authorList>
            <person name="Ellegaard K.M."/>
        </authorList>
    </citation>
    <scope>NUCLEOTIDE SEQUENCE [LARGE SCALE GENOMIC DNA]</scope>
    <source>
        <strain evidence="2 4">ESL0167</strain>
    </source>
</reference>
<accession>A0A0A7RZS8</accession>
<dbReference type="EMBL" id="QGLM01000011">
    <property type="protein sequence ID" value="PXY95529.1"/>
    <property type="molecule type" value="Genomic_DNA"/>
</dbReference>
<evidence type="ECO:0000313" key="4">
    <source>
        <dbReference type="Proteomes" id="UP000247838"/>
    </source>
</evidence>
<evidence type="ECO:0000313" key="2">
    <source>
        <dbReference type="EMBL" id="PXY95529.1"/>
    </source>
</evidence>
<dbReference type="AlphaFoldDB" id="A0A0A7RZS8"/>
<dbReference type="KEGG" id="fpp:FPB0191_00968"/>
<proteinExistence type="predicted"/>
<organism evidence="1 3">
    <name type="scientific">Frischella perrara</name>
    <dbReference type="NCBI Taxonomy" id="1267021"/>
    <lineage>
        <taxon>Bacteria</taxon>
        <taxon>Pseudomonadati</taxon>
        <taxon>Pseudomonadota</taxon>
        <taxon>Gammaproteobacteria</taxon>
        <taxon>Orbales</taxon>
        <taxon>Orbaceae</taxon>
        <taxon>Frischella</taxon>
    </lineage>
</organism>
<name>A0A0A7RZS8_FRIPE</name>
<sequence>MTNQFLSKKEVKSLLHFKSDTSLYTLEQKDETFPQKIRISLRELVIVRRDILLAGISQSRTPLGSLMIIKLNPFISRASIGIMTLPKIAILAISF</sequence>
<dbReference type="HOGENOM" id="CLU_2368769_0_0_6"/>